<keyword evidence="3" id="KW-0808">Transferase</keyword>
<dbReference type="HOGENOM" id="CLU_009583_44_2_6"/>
<dbReference type="InterPro" id="IPR001296">
    <property type="entry name" value="Glyco_trans_1"/>
</dbReference>
<feature type="domain" description="Glycosyl transferase family 1" evidence="1">
    <location>
        <begin position="183"/>
        <end position="334"/>
    </location>
</feature>
<dbReference type="Gene3D" id="3.40.50.2000">
    <property type="entry name" value="Glycogen Phosphorylase B"/>
    <property type="match status" value="2"/>
</dbReference>
<dbReference type="AlphaFoldDB" id="B3PIZ3"/>
<dbReference type="EC" id="2.4.1.-" evidence="3"/>
<dbReference type="KEGG" id="cja:CJA_0504"/>
<dbReference type="PANTHER" id="PTHR12526:SF641">
    <property type="entry name" value="LIPOPOLYSACCHARIDE CORE BIOSYNTHESIS PROTEIN RFAG"/>
    <property type="match status" value="1"/>
</dbReference>
<keyword evidence="4" id="KW-1185">Reference proteome</keyword>
<dbReference type="Pfam" id="PF13439">
    <property type="entry name" value="Glyco_transf_4"/>
    <property type="match status" value="1"/>
</dbReference>
<organism evidence="3 4">
    <name type="scientific">Cellvibrio japonicus (strain Ueda107)</name>
    <name type="common">Pseudomonas fluorescens subsp. cellulosa</name>
    <dbReference type="NCBI Taxonomy" id="498211"/>
    <lineage>
        <taxon>Bacteria</taxon>
        <taxon>Pseudomonadati</taxon>
        <taxon>Pseudomonadota</taxon>
        <taxon>Gammaproteobacteria</taxon>
        <taxon>Cellvibrionales</taxon>
        <taxon>Cellvibrionaceae</taxon>
        <taxon>Cellvibrio</taxon>
    </lineage>
</organism>
<feature type="domain" description="Glycosyltransferase subfamily 4-like N-terminal" evidence="2">
    <location>
        <begin position="13"/>
        <end position="173"/>
    </location>
</feature>
<evidence type="ECO:0000259" key="1">
    <source>
        <dbReference type="Pfam" id="PF00534"/>
    </source>
</evidence>
<gene>
    <name evidence="3" type="primary">gt4E</name>
    <name evidence="3" type="ordered locus">CJA_0504</name>
</gene>
<dbReference type="Proteomes" id="UP000001036">
    <property type="component" value="Chromosome"/>
</dbReference>
<dbReference type="eggNOG" id="COG0438">
    <property type="taxonomic scope" value="Bacteria"/>
</dbReference>
<dbReference type="OrthoDB" id="9802524at2"/>
<keyword evidence="3" id="KW-0328">Glycosyltransferase</keyword>
<evidence type="ECO:0000313" key="4">
    <source>
        <dbReference type="Proteomes" id="UP000001036"/>
    </source>
</evidence>
<sequence>MKLAFTLFHYFPYGGLERDMLAMARTCKARGHQVTIYTQRWAGELPADIPVQLVPVRALSNHGRAREFARRFMALRHQQTIDLVVGFNKMPGLDVYYAADTCFAQKVYEGRHWLYRFSGRSRAYLDLENAVFAPASSTQILLIAPAQKAAFQRYYQTPDVRLHRLPPGIRRDRVMPADYAIQREQGRAALGAAPDTLVLLAVGSDFARKGLSRTIKAMAALPPDIRARTRLWVAGQDDATSAVRLAGQLGIASQVQVLGARDDVAQLMWSADMLLHPAHSEAAGAVLLEAMVAGLPVIATAVCGYAPYIAQWQLGKVIADGDTQLADAIVDIAAQDRAHWLARARDFIAHGDVFSMMDHAVAIIESMGTGKLSDRL</sequence>
<dbReference type="STRING" id="498211.CJA_0504"/>
<evidence type="ECO:0000313" key="3">
    <source>
        <dbReference type="EMBL" id="ACE86120.1"/>
    </source>
</evidence>
<reference evidence="3 4" key="1">
    <citation type="journal article" date="2008" name="J. Bacteriol.">
        <title>Insights into plant cell wall degradation from the genome sequence of the soil bacterium Cellvibrio japonicus.</title>
        <authorList>
            <person name="Deboy R.T."/>
            <person name="Mongodin E.F."/>
            <person name="Fouts D.E."/>
            <person name="Tailford L.E."/>
            <person name="Khouri H."/>
            <person name="Emerson J.B."/>
            <person name="Mohamoud Y."/>
            <person name="Watkins K."/>
            <person name="Henrissat B."/>
            <person name="Gilbert H.J."/>
            <person name="Nelson K.E."/>
        </authorList>
    </citation>
    <scope>NUCLEOTIDE SEQUENCE [LARGE SCALE GENOMIC DNA]</scope>
    <source>
        <strain evidence="3 4">Ueda107</strain>
    </source>
</reference>
<dbReference type="PANTHER" id="PTHR12526">
    <property type="entry name" value="GLYCOSYLTRANSFERASE"/>
    <property type="match status" value="1"/>
</dbReference>
<accession>B3PIZ3</accession>
<dbReference type="GO" id="GO:0016757">
    <property type="term" value="F:glycosyltransferase activity"/>
    <property type="evidence" value="ECO:0007669"/>
    <property type="project" value="UniProtKB-KW"/>
</dbReference>
<dbReference type="Pfam" id="PF00534">
    <property type="entry name" value="Glycos_transf_1"/>
    <property type="match status" value="1"/>
</dbReference>
<evidence type="ECO:0000259" key="2">
    <source>
        <dbReference type="Pfam" id="PF13439"/>
    </source>
</evidence>
<name>B3PIZ3_CELJU</name>
<dbReference type="GO" id="GO:1901135">
    <property type="term" value="P:carbohydrate derivative metabolic process"/>
    <property type="evidence" value="ECO:0007669"/>
    <property type="project" value="UniProtKB-ARBA"/>
</dbReference>
<dbReference type="RefSeq" id="WP_012486184.1">
    <property type="nucleotide sequence ID" value="NC_010995.1"/>
</dbReference>
<dbReference type="CAZy" id="GT4">
    <property type="family name" value="Glycosyltransferase Family 4"/>
</dbReference>
<protein>
    <submittedName>
        <fullName evidence="3">Glycosyl transferase, putative, gt4E</fullName>
        <ecNumber evidence="3">2.4.1.-</ecNumber>
    </submittedName>
</protein>
<proteinExistence type="predicted"/>
<dbReference type="InterPro" id="IPR028098">
    <property type="entry name" value="Glyco_trans_4-like_N"/>
</dbReference>
<dbReference type="EMBL" id="CP000934">
    <property type="protein sequence ID" value="ACE86120.1"/>
    <property type="molecule type" value="Genomic_DNA"/>
</dbReference>
<dbReference type="CDD" id="cd03801">
    <property type="entry name" value="GT4_PimA-like"/>
    <property type="match status" value="1"/>
</dbReference>
<dbReference type="SUPFAM" id="SSF53756">
    <property type="entry name" value="UDP-Glycosyltransferase/glycogen phosphorylase"/>
    <property type="match status" value="1"/>
</dbReference>